<dbReference type="Proteomes" id="UP000243459">
    <property type="component" value="Chromosome 9"/>
</dbReference>
<sequence>MTLLCFLLDLRTIPPPLLSDLKQSLLQLANLYAVTRGKDRCEDDIPMLRDLIGLCYIENSPSSSSPELKIVYRPGKCFSLRDFHHAVNNMPMNYILPNNSIPTENSQEVSLTCLFSEKALYAWGGDDITKKVIAVSTTGFTSIGAFQKSLMDAAEHCVTVEFTILEQKDMNLYSGTSEKLTEFVNSIHELENCVLHRYLPDSWLLCGLVKGWLQELRNDIEEPLQAMFLFKNTVGRSIKQLSCNLSASSVQIIDGFTPCQT</sequence>
<dbReference type="PANTHER" id="PTHR38390">
    <property type="entry name" value="OS01G0103900 PROTEIN"/>
    <property type="match status" value="1"/>
</dbReference>
<organism evidence="1 2">
    <name type="scientific">Asparagus officinalis</name>
    <name type="common">Garden asparagus</name>
    <dbReference type="NCBI Taxonomy" id="4686"/>
    <lineage>
        <taxon>Eukaryota</taxon>
        <taxon>Viridiplantae</taxon>
        <taxon>Streptophyta</taxon>
        <taxon>Embryophyta</taxon>
        <taxon>Tracheophyta</taxon>
        <taxon>Spermatophyta</taxon>
        <taxon>Magnoliopsida</taxon>
        <taxon>Liliopsida</taxon>
        <taxon>Asparagales</taxon>
        <taxon>Asparagaceae</taxon>
        <taxon>Asparagoideae</taxon>
        <taxon>Asparagus</taxon>
    </lineage>
</organism>
<dbReference type="Gramene" id="ONK58669">
    <property type="protein sequence ID" value="ONK58669"/>
    <property type="gene ID" value="A4U43_C09F15450"/>
</dbReference>
<dbReference type="AlphaFoldDB" id="A0A5P1E871"/>
<gene>
    <name evidence="1" type="ORF">A4U43_C09F15450</name>
</gene>
<evidence type="ECO:0000313" key="2">
    <source>
        <dbReference type="Proteomes" id="UP000243459"/>
    </source>
</evidence>
<accession>A0A5P1E871</accession>
<keyword evidence="2" id="KW-1185">Reference proteome</keyword>
<dbReference type="PANTHER" id="PTHR38390:SF2">
    <property type="entry name" value="OS01G0103900 PROTEIN"/>
    <property type="match status" value="1"/>
</dbReference>
<proteinExistence type="predicted"/>
<dbReference type="EMBL" id="CM007389">
    <property type="protein sequence ID" value="ONK58669.1"/>
    <property type="molecule type" value="Genomic_DNA"/>
</dbReference>
<reference evidence="2" key="1">
    <citation type="journal article" date="2017" name="Nat. Commun.">
        <title>The asparagus genome sheds light on the origin and evolution of a young Y chromosome.</title>
        <authorList>
            <person name="Harkess A."/>
            <person name="Zhou J."/>
            <person name="Xu C."/>
            <person name="Bowers J.E."/>
            <person name="Van der Hulst R."/>
            <person name="Ayyampalayam S."/>
            <person name="Mercati F."/>
            <person name="Riccardi P."/>
            <person name="McKain M.R."/>
            <person name="Kakrana A."/>
            <person name="Tang H."/>
            <person name="Ray J."/>
            <person name="Groenendijk J."/>
            <person name="Arikit S."/>
            <person name="Mathioni S.M."/>
            <person name="Nakano M."/>
            <person name="Shan H."/>
            <person name="Telgmann-Rauber A."/>
            <person name="Kanno A."/>
            <person name="Yue Z."/>
            <person name="Chen H."/>
            <person name="Li W."/>
            <person name="Chen Y."/>
            <person name="Xu X."/>
            <person name="Zhang Y."/>
            <person name="Luo S."/>
            <person name="Chen H."/>
            <person name="Gao J."/>
            <person name="Mao Z."/>
            <person name="Pires J.C."/>
            <person name="Luo M."/>
            <person name="Kudrna D."/>
            <person name="Wing R.A."/>
            <person name="Meyers B.C."/>
            <person name="Yi K."/>
            <person name="Kong H."/>
            <person name="Lavrijsen P."/>
            <person name="Sunseri F."/>
            <person name="Falavigna A."/>
            <person name="Ye Y."/>
            <person name="Leebens-Mack J.H."/>
            <person name="Chen G."/>
        </authorList>
    </citation>
    <scope>NUCLEOTIDE SEQUENCE [LARGE SCALE GENOMIC DNA]</scope>
    <source>
        <strain evidence="2">cv. DH0086</strain>
    </source>
</reference>
<evidence type="ECO:0000313" key="1">
    <source>
        <dbReference type="EMBL" id="ONK58669.1"/>
    </source>
</evidence>
<dbReference type="OMA" id="CEDDIPM"/>
<protein>
    <submittedName>
        <fullName evidence="1">Uncharacterized protein</fullName>
    </submittedName>
</protein>
<name>A0A5P1E871_ASPOF</name>